<dbReference type="EMBL" id="JAPQER010000002">
    <property type="protein sequence ID" value="MCY6483738.1"/>
    <property type="molecule type" value="Genomic_DNA"/>
</dbReference>
<sequence>MKRILLNKSKGFTLIELLVVMGVIVILISFLAPSLKGYIGKAQKLKAINTGRQLYTATFESFIENNGKLSKEKIEETASELLGIGNITVTSDTSDTSEKITNSDEVYITYHADSKEYLLKFKIQDNGFSIIQDKDTEKENDEDKVIYTSLKQDTN</sequence>
<comment type="caution">
    <text evidence="2">The sequence shown here is derived from an EMBL/GenBank/DDBJ whole genome shotgun (WGS) entry which is preliminary data.</text>
</comment>
<dbReference type="Pfam" id="PF07963">
    <property type="entry name" value="N_methyl"/>
    <property type="match status" value="1"/>
</dbReference>
<keyword evidence="1" id="KW-0812">Transmembrane</keyword>
<name>A0ABT4CXM2_9CLOT</name>
<gene>
    <name evidence="2" type="ORF">OW763_05165</name>
</gene>
<protein>
    <submittedName>
        <fullName evidence="2">Type II secretion system protein</fullName>
    </submittedName>
</protein>
<proteinExistence type="predicted"/>
<organism evidence="2 3">
    <name type="scientific">Clostridium aestuarii</name>
    <dbReference type="NCBI Taxonomy" id="338193"/>
    <lineage>
        <taxon>Bacteria</taxon>
        <taxon>Bacillati</taxon>
        <taxon>Bacillota</taxon>
        <taxon>Clostridia</taxon>
        <taxon>Eubacteriales</taxon>
        <taxon>Clostridiaceae</taxon>
        <taxon>Clostridium</taxon>
    </lineage>
</organism>
<dbReference type="RefSeq" id="WP_268040013.1">
    <property type="nucleotide sequence ID" value="NZ_JAPQER010000002.1"/>
</dbReference>
<keyword evidence="1" id="KW-1133">Transmembrane helix</keyword>
<dbReference type="InterPro" id="IPR045584">
    <property type="entry name" value="Pilin-like"/>
</dbReference>
<evidence type="ECO:0000313" key="2">
    <source>
        <dbReference type="EMBL" id="MCY6483738.1"/>
    </source>
</evidence>
<feature type="transmembrane region" description="Helical" evidence="1">
    <location>
        <begin position="12"/>
        <end position="32"/>
    </location>
</feature>
<evidence type="ECO:0000256" key="1">
    <source>
        <dbReference type="SAM" id="Phobius"/>
    </source>
</evidence>
<dbReference type="Gene3D" id="3.30.700.10">
    <property type="entry name" value="Glycoprotein, Type 4 Pilin"/>
    <property type="match status" value="1"/>
</dbReference>
<evidence type="ECO:0000313" key="3">
    <source>
        <dbReference type="Proteomes" id="UP001078443"/>
    </source>
</evidence>
<dbReference type="InterPro" id="IPR012902">
    <property type="entry name" value="N_methyl_site"/>
</dbReference>
<dbReference type="PROSITE" id="PS00409">
    <property type="entry name" value="PROKAR_NTER_METHYL"/>
    <property type="match status" value="1"/>
</dbReference>
<dbReference type="Proteomes" id="UP001078443">
    <property type="component" value="Unassembled WGS sequence"/>
</dbReference>
<keyword evidence="1" id="KW-0472">Membrane</keyword>
<accession>A0ABT4CXM2</accession>
<keyword evidence="3" id="KW-1185">Reference proteome</keyword>
<dbReference type="SUPFAM" id="SSF54523">
    <property type="entry name" value="Pili subunits"/>
    <property type="match status" value="1"/>
</dbReference>
<dbReference type="NCBIfam" id="TIGR02532">
    <property type="entry name" value="IV_pilin_GFxxxE"/>
    <property type="match status" value="1"/>
</dbReference>
<reference evidence="2" key="1">
    <citation type="submission" date="2022-12" db="EMBL/GenBank/DDBJ databases">
        <authorList>
            <person name="Wang J."/>
        </authorList>
    </citation>
    <scope>NUCLEOTIDE SEQUENCE</scope>
    <source>
        <strain evidence="2">HY-45-18</strain>
    </source>
</reference>